<protein>
    <submittedName>
        <fullName evidence="2">Uncharacterized protein</fullName>
    </submittedName>
</protein>
<dbReference type="EMBL" id="MNAO01000379">
    <property type="protein sequence ID" value="OHV14970.1"/>
    <property type="molecule type" value="Genomic_DNA"/>
</dbReference>
<proteinExistence type="predicted"/>
<gene>
    <name evidence="2" type="ORF">BK022_22445</name>
</gene>
<evidence type="ECO:0000313" key="3">
    <source>
        <dbReference type="Proteomes" id="UP000180215"/>
    </source>
</evidence>
<dbReference type="AlphaFoldDB" id="A0A1S1NZZ3"/>
<evidence type="ECO:0000256" key="1">
    <source>
        <dbReference type="SAM" id="MobiDB-lite"/>
    </source>
</evidence>
<accession>A0A1S1NZZ3</accession>
<sequence>MEAVEQSRADVQFDVHAEVKAINDASGADAVEGYKRTGLRIQSIVAIIRAVSGSPELEAAFDLERRRHQVQPPQLGANPYYPYVRVCEGEWAPDEGTTEFDGLTDLPVWKPNPSSLKYAQVIREALLLKWPTQEVARRIRDYVNPETGKPGINGMIQADSARHKRPRGSRGGTWKQGEKERAAKAPSLGSIVTSDESFVWTNDYALAIVRKGKSGTVDVIMDAGITGSQVVRAVQMRVLADAK</sequence>
<evidence type="ECO:0000313" key="2">
    <source>
        <dbReference type="EMBL" id="OHV14970.1"/>
    </source>
</evidence>
<dbReference type="Proteomes" id="UP000180215">
    <property type="component" value="Unassembled WGS sequence"/>
</dbReference>
<name>A0A1S1NZZ3_METEX</name>
<organism evidence="2 3">
    <name type="scientific">Methylorubrum extorquens</name>
    <name type="common">Methylobacterium dichloromethanicum</name>
    <name type="synonym">Methylobacterium extorquens</name>
    <dbReference type="NCBI Taxonomy" id="408"/>
    <lineage>
        <taxon>Bacteria</taxon>
        <taxon>Pseudomonadati</taxon>
        <taxon>Pseudomonadota</taxon>
        <taxon>Alphaproteobacteria</taxon>
        <taxon>Hyphomicrobiales</taxon>
        <taxon>Methylobacteriaceae</taxon>
        <taxon>Methylorubrum</taxon>
    </lineage>
</organism>
<comment type="caution">
    <text evidence="2">The sequence shown here is derived from an EMBL/GenBank/DDBJ whole genome shotgun (WGS) entry which is preliminary data.</text>
</comment>
<feature type="region of interest" description="Disordered" evidence="1">
    <location>
        <begin position="159"/>
        <end position="187"/>
    </location>
</feature>
<reference evidence="2 3" key="1">
    <citation type="submission" date="2016-10" db="EMBL/GenBank/DDBJ databases">
        <title>Draft genome sequence of Methylobacterium extorquens CP3, a seed endophyte of Crotalaria pumila with plant growth-promoting and metal tolerance properties.</title>
        <authorList>
            <person name="Sanchez-Lopez A.S."/>
            <person name="Van Hamme J.D."/>
            <person name="Thijs S."/>
            <person name="Mcammond B.M."/>
            <person name="Stevens V."/>
            <person name="Gonzalez-Chavez M.D.C."/>
            <person name="Vangronsveld J."/>
        </authorList>
    </citation>
    <scope>NUCLEOTIDE SEQUENCE [LARGE SCALE GENOMIC DNA]</scope>
    <source>
        <strain evidence="2 3">CP3</strain>
    </source>
</reference>